<accession>A0A6J4RQ60</accession>
<evidence type="ECO:0000313" key="2">
    <source>
        <dbReference type="EMBL" id="CAA9475067.1"/>
    </source>
</evidence>
<evidence type="ECO:0000256" key="1">
    <source>
        <dbReference type="SAM" id="MobiDB-lite"/>
    </source>
</evidence>
<dbReference type="AlphaFoldDB" id="A0A6J4RQ60"/>
<name>A0A6J4RQ60_9ACTN</name>
<reference evidence="2" key="1">
    <citation type="submission" date="2020-02" db="EMBL/GenBank/DDBJ databases">
        <authorList>
            <person name="Meier V. D."/>
        </authorList>
    </citation>
    <scope>NUCLEOTIDE SEQUENCE</scope>
    <source>
        <strain evidence="2">AVDCRST_MAG67</strain>
    </source>
</reference>
<organism evidence="2">
    <name type="scientific">uncultured Solirubrobacteraceae bacterium</name>
    <dbReference type="NCBI Taxonomy" id="1162706"/>
    <lineage>
        <taxon>Bacteria</taxon>
        <taxon>Bacillati</taxon>
        <taxon>Actinomycetota</taxon>
        <taxon>Thermoleophilia</taxon>
        <taxon>Solirubrobacterales</taxon>
        <taxon>Solirubrobacteraceae</taxon>
        <taxon>environmental samples</taxon>
    </lineage>
</organism>
<sequence>MRADQGPRADEDPLSVALGVSTQRRPPADLNVFRHLARVPSSPQAYAGRPCG</sequence>
<protein>
    <submittedName>
        <fullName evidence="2">Uncharacterized protein</fullName>
    </submittedName>
</protein>
<feature type="region of interest" description="Disordered" evidence="1">
    <location>
        <begin position="1"/>
        <end position="26"/>
    </location>
</feature>
<gene>
    <name evidence="2" type="ORF">AVDCRST_MAG67-485</name>
</gene>
<feature type="compositionally biased region" description="Basic and acidic residues" evidence="1">
    <location>
        <begin position="1"/>
        <end position="11"/>
    </location>
</feature>
<dbReference type="EMBL" id="CADCVQ010000017">
    <property type="protein sequence ID" value="CAA9475067.1"/>
    <property type="molecule type" value="Genomic_DNA"/>
</dbReference>
<proteinExistence type="predicted"/>